<comment type="similarity">
    <text evidence="1">Belongs to the HyuE racemase family.</text>
</comment>
<proteinExistence type="inferred from homology"/>
<dbReference type="PANTHER" id="PTHR28047">
    <property type="entry name" value="PROTEIN DCG1"/>
    <property type="match status" value="1"/>
</dbReference>
<dbReference type="SUPFAM" id="SSF53681">
    <property type="entry name" value="Aspartate/glutamate racemase"/>
    <property type="match status" value="1"/>
</dbReference>
<protein>
    <submittedName>
        <fullName evidence="2">Aspartate/glutamate racemase family protein</fullName>
    </submittedName>
</protein>
<dbReference type="InterPro" id="IPR053714">
    <property type="entry name" value="Iso_Racemase_Enz_sf"/>
</dbReference>
<dbReference type="PANTHER" id="PTHR28047:SF5">
    <property type="entry name" value="PROTEIN DCG1"/>
    <property type="match status" value="1"/>
</dbReference>
<dbReference type="EMBL" id="CP059491">
    <property type="protein sequence ID" value="QMT02491.1"/>
    <property type="molecule type" value="Genomic_DNA"/>
</dbReference>
<reference evidence="3" key="1">
    <citation type="submission" date="2020-07" db="EMBL/GenBank/DDBJ databases">
        <title>novel species isolated from the respiratory tract of Marmot.</title>
        <authorList>
            <person name="Zhang G."/>
        </authorList>
    </citation>
    <scope>NUCLEOTIDE SEQUENCE [LARGE SCALE GENOMIC DNA]</scope>
    <source>
        <strain evidence="3">686</strain>
    </source>
</reference>
<dbReference type="KEGG" id="gji:H1R19_04875"/>
<name>A0A7D7R163_9ACTN</name>
<dbReference type="RefSeq" id="WP_219850704.1">
    <property type="nucleotide sequence ID" value="NZ_CP059491.1"/>
</dbReference>
<sequence>MTRRVLVINPNSSESMTEMIATSARNASPGSHIEVLRMTASPEGINTRADEEVAVGAMLDHEVTGRLDDFDAIVVACFGDPGVPELQARTTRPVLGIARNTLEYAAATHGGFAIVAASKDAEPIMSDLVVAYGLTDRCRSVTSVGIDAAALARGGTQHRPAITAHIRDLLTTLDNGVESVVLGCTALAPLAQDLETELGIPILDPVNSAVRSIVS</sequence>
<dbReference type="GO" id="GO:0047661">
    <property type="term" value="F:amino-acid racemase activity"/>
    <property type="evidence" value="ECO:0007669"/>
    <property type="project" value="InterPro"/>
</dbReference>
<evidence type="ECO:0000256" key="1">
    <source>
        <dbReference type="ARBA" id="ARBA00038414"/>
    </source>
</evidence>
<dbReference type="AlphaFoldDB" id="A0A7D7R163"/>
<gene>
    <name evidence="2" type="ORF">H1R19_04875</name>
</gene>
<organism evidence="2 3">
    <name type="scientific">Gordonia jinghuaiqii</name>
    <dbReference type="NCBI Taxonomy" id="2758710"/>
    <lineage>
        <taxon>Bacteria</taxon>
        <taxon>Bacillati</taxon>
        <taxon>Actinomycetota</taxon>
        <taxon>Actinomycetes</taxon>
        <taxon>Mycobacteriales</taxon>
        <taxon>Gordoniaceae</taxon>
        <taxon>Gordonia</taxon>
    </lineage>
</organism>
<accession>A0A7D7R163</accession>
<dbReference type="Pfam" id="PF01177">
    <property type="entry name" value="Asp_Glu_race"/>
    <property type="match status" value="1"/>
</dbReference>
<evidence type="ECO:0000313" key="3">
    <source>
        <dbReference type="Proteomes" id="UP000515663"/>
    </source>
</evidence>
<dbReference type="Gene3D" id="3.40.50.12500">
    <property type="match status" value="1"/>
</dbReference>
<dbReference type="InterPro" id="IPR052186">
    <property type="entry name" value="Hydantoin_racemase-like"/>
</dbReference>
<dbReference type="InterPro" id="IPR001920">
    <property type="entry name" value="Asp/Glu_race"/>
</dbReference>
<dbReference type="InterPro" id="IPR015942">
    <property type="entry name" value="Asp/Glu/hydantoin_racemase"/>
</dbReference>
<dbReference type="Proteomes" id="UP000515663">
    <property type="component" value="Chromosome"/>
</dbReference>
<keyword evidence="3" id="KW-1185">Reference proteome</keyword>
<evidence type="ECO:0000313" key="2">
    <source>
        <dbReference type="EMBL" id="QMT02491.1"/>
    </source>
</evidence>